<accession>A0A0R1P622</accession>
<dbReference type="Proteomes" id="UP000051445">
    <property type="component" value="Unassembled WGS sequence"/>
</dbReference>
<dbReference type="AlphaFoldDB" id="A0A0R1P622"/>
<comment type="caution">
    <text evidence="1">The sequence shown here is derived from an EMBL/GenBank/DDBJ whole genome shotgun (WGS) entry which is preliminary data.</text>
</comment>
<proteinExistence type="predicted"/>
<dbReference type="GO" id="GO:0016853">
    <property type="term" value="F:isomerase activity"/>
    <property type="evidence" value="ECO:0007669"/>
    <property type="project" value="UniProtKB-KW"/>
</dbReference>
<protein>
    <submittedName>
        <fullName evidence="1">Dithiol-disulfide isomerase</fullName>
    </submittedName>
</protein>
<name>A0A0R1P622_9LACO</name>
<reference evidence="1 2" key="1">
    <citation type="journal article" date="2015" name="Genome Announc.">
        <title>Expanding the biotechnology potential of lactobacilli through comparative genomics of 213 strains and associated genera.</title>
        <authorList>
            <person name="Sun Z."/>
            <person name="Harris H.M."/>
            <person name="McCann A."/>
            <person name="Guo C."/>
            <person name="Argimon S."/>
            <person name="Zhang W."/>
            <person name="Yang X."/>
            <person name="Jeffery I.B."/>
            <person name="Cooney J.C."/>
            <person name="Kagawa T.F."/>
            <person name="Liu W."/>
            <person name="Song Y."/>
            <person name="Salvetti E."/>
            <person name="Wrobel A."/>
            <person name="Rasinkangas P."/>
            <person name="Parkhill J."/>
            <person name="Rea M.C."/>
            <person name="O'Sullivan O."/>
            <person name="Ritari J."/>
            <person name="Douillard F.P."/>
            <person name="Paul Ross R."/>
            <person name="Yang R."/>
            <person name="Briner A.E."/>
            <person name="Felis G.E."/>
            <person name="de Vos W.M."/>
            <person name="Barrangou R."/>
            <person name="Klaenhammer T.R."/>
            <person name="Caufield P.W."/>
            <person name="Cui Y."/>
            <person name="Zhang H."/>
            <person name="O'Toole P.W."/>
        </authorList>
    </citation>
    <scope>NUCLEOTIDE SEQUENCE [LARGE SCALE GENOMIC DNA]</scope>
    <source>
        <strain evidence="1 2">DSM 13145</strain>
    </source>
</reference>
<dbReference type="Gene3D" id="3.40.30.10">
    <property type="entry name" value="Glutaredoxin"/>
    <property type="match status" value="1"/>
</dbReference>
<evidence type="ECO:0000313" key="1">
    <source>
        <dbReference type="EMBL" id="KRL25844.1"/>
    </source>
</evidence>
<keyword evidence="2" id="KW-1185">Reference proteome</keyword>
<dbReference type="PATRIC" id="fig|1423746.3.peg.1453"/>
<evidence type="ECO:0000313" key="2">
    <source>
        <dbReference type="Proteomes" id="UP000051445"/>
    </source>
</evidence>
<sequence>MDQQLNTQIRYRFIPLFNMNTIQQTIQLYHLNQHSLITRQQVVSILNQVIMDYMAASFQGRKRGRRYLLLLQNELICQNHKYNLALVKTVAQSAGLDLEMFLEDRHSDLAKEAHQKDQQIAAELGVTRTASAVVFDSNDQNEGVLINDFDYESLISAMHNNYLDDEQSPQQFAKHYHHSLLKIVQK</sequence>
<keyword evidence="1" id="KW-0413">Isomerase</keyword>
<dbReference type="InterPro" id="IPR036249">
    <property type="entry name" value="Thioredoxin-like_sf"/>
</dbReference>
<dbReference type="SUPFAM" id="SSF52833">
    <property type="entry name" value="Thioredoxin-like"/>
    <property type="match status" value="1"/>
</dbReference>
<dbReference type="Pfam" id="PF13743">
    <property type="entry name" value="Thioredoxin_5"/>
    <property type="match status" value="1"/>
</dbReference>
<gene>
    <name evidence="1" type="ORF">FD27_GL001423</name>
</gene>
<dbReference type="STRING" id="1423746.FD27_GL001423"/>
<dbReference type="EMBL" id="AZER01000026">
    <property type="protein sequence ID" value="KRL25844.1"/>
    <property type="molecule type" value="Genomic_DNA"/>
</dbReference>
<organism evidence="1 2">
    <name type="scientific">Limosilactobacillus frumenti DSM 13145</name>
    <dbReference type="NCBI Taxonomy" id="1423746"/>
    <lineage>
        <taxon>Bacteria</taxon>
        <taxon>Bacillati</taxon>
        <taxon>Bacillota</taxon>
        <taxon>Bacilli</taxon>
        <taxon>Lactobacillales</taxon>
        <taxon>Lactobacillaceae</taxon>
        <taxon>Limosilactobacillus</taxon>
    </lineage>
</organism>